<keyword evidence="2" id="KW-0479">Metal-binding</keyword>
<evidence type="ECO:0000259" key="6">
    <source>
        <dbReference type="Pfam" id="PF04234"/>
    </source>
</evidence>
<accession>A0ABP6PX22</accession>
<keyword evidence="5" id="KW-0812">Transmembrane</keyword>
<comment type="caution">
    <text evidence="7">The sequence shown here is derived from an EMBL/GenBank/DDBJ whole genome shotgun (WGS) entry which is preliminary data.</text>
</comment>
<comment type="subcellular location">
    <subcellularLocation>
        <location evidence="1">Cell envelope</location>
    </subcellularLocation>
</comment>
<dbReference type="Proteomes" id="UP001501237">
    <property type="component" value="Unassembled WGS sequence"/>
</dbReference>
<sequence>MTPGQKSVLTDAPGEVRLTFSEPLKRRFTVIRVTGPAGAVVSAGAPEIDRGVARQPLVPLSRAGRYLVAFRTVSVDGHIVSGSREFTFRPAAGKTPAQAAPAVTQVAATTSRPETSSEPIGAQLALGAVAVALVSGTVLTVRRTRRRDG</sequence>
<dbReference type="InterPro" id="IPR032694">
    <property type="entry name" value="CopC/D"/>
</dbReference>
<feature type="domain" description="CopC" evidence="6">
    <location>
        <begin position="2"/>
        <end position="87"/>
    </location>
</feature>
<evidence type="ECO:0000313" key="8">
    <source>
        <dbReference type="Proteomes" id="UP001501237"/>
    </source>
</evidence>
<evidence type="ECO:0000256" key="2">
    <source>
        <dbReference type="ARBA" id="ARBA00022723"/>
    </source>
</evidence>
<evidence type="ECO:0000313" key="7">
    <source>
        <dbReference type="EMBL" id="GAA3194135.1"/>
    </source>
</evidence>
<dbReference type="InterPro" id="IPR014756">
    <property type="entry name" value="Ig_E-set"/>
</dbReference>
<keyword evidence="4" id="KW-0186">Copper</keyword>
<keyword evidence="3" id="KW-0732">Signal</keyword>
<evidence type="ECO:0000256" key="1">
    <source>
        <dbReference type="ARBA" id="ARBA00004196"/>
    </source>
</evidence>
<proteinExistence type="predicted"/>
<dbReference type="InterPro" id="IPR014755">
    <property type="entry name" value="Cu-Rt/internalin_Ig-like"/>
</dbReference>
<dbReference type="PANTHER" id="PTHR34820">
    <property type="entry name" value="INNER MEMBRANE PROTEIN YEBZ"/>
    <property type="match status" value="1"/>
</dbReference>
<keyword evidence="8" id="KW-1185">Reference proteome</keyword>
<dbReference type="Pfam" id="PF04234">
    <property type="entry name" value="CopC"/>
    <property type="match status" value="1"/>
</dbReference>
<dbReference type="InterPro" id="IPR007348">
    <property type="entry name" value="CopC_dom"/>
</dbReference>
<dbReference type="SUPFAM" id="SSF81296">
    <property type="entry name" value="E set domains"/>
    <property type="match status" value="1"/>
</dbReference>
<gene>
    <name evidence="7" type="ORF">GCM10010468_03790</name>
</gene>
<name>A0ABP6PX22_9ACTN</name>
<keyword evidence="5" id="KW-1133">Transmembrane helix</keyword>
<keyword evidence="5" id="KW-0472">Membrane</keyword>
<dbReference type="Gene3D" id="2.60.40.1220">
    <property type="match status" value="1"/>
</dbReference>
<evidence type="ECO:0000256" key="4">
    <source>
        <dbReference type="ARBA" id="ARBA00023008"/>
    </source>
</evidence>
<evidence type="ECO:0000256" key="3">
    <source>
        <dbReference type="ARBA" id="ARBA00022729"/>
    </source>
</evidence>
<organism evidence="7 8">
    <name type="scientific">Actinocorallia longicatena</name>
    <dbReference type="NCBI Taxonomy" id="111803"/>
    <lineage>
        <taxon>Bacteria</taxon>
        <taxon>Bacillati</taxon>
        <taxon>Actinomycetota</taxon>
        <taxon>Actinomycetes</taxon>
        <taxon>Streptosporangiales</taxon>
        <taxon>Thermomonosporaceae</taxon>
        <taxon>Actinocorallia</taxon>
    </lineage>
</organism>
<protein>
    <recommendedName>
        <fullName evidence="6">CopC domain-containing protein</fullName>
    </recommendedName>
</protein>
<dbReference type="PANTHER" id="PTHR34820:SF4">
    <property type="entry name" value="INNER MEMBRANE PROTEIN YEBZ"/>
    <property type="match status" value="1"/>
</dbReference>
<dbReference type="EMBL" id="BAAAUV010000001">
    <property type="protein sequence ID" value="GAA3194135.1"/>
    <property type="molecule type" value="Genomic_DNA"/>
</dbReference>
<reference evidence="8" key="1">
    <citation type="journal article" date="2019" name="Int. J. Syst. Evol. Microbiol.">
        <title>The Global Catalogue of Microorganisms (GCM) 10K type strain sequencing project: providing services to taxonomists for standard genome sequencing and annotation.</title>
        <authorList>
            <consortium name="The Broad Institute Genomics Platform"/>
            <consortium name="The Broad Institute Genome Sequencing Center for Infectious Disease"/>
            <person name="Wu L."/>
            <person name="Ma J."/>
        </authorList>
    </citation>
    <scope>NUCLEOTIDE SEQUENCE [LARGE SCALE GENOMIC DNA]</scope>
    <source>
        <strain evidence="8">JCM 9377</strain>
    </source>
</reference>
<feature type="transmembrane region" description="Helical" evidence="5">
    <location>
        <begin position="120"/>
        <end position="141"/>
    </location>
</feature>
<evidence type="ECO:0000256" key="5">
    <source>
        <dbReference type="SAM" id="Phobius"/>
    </source>
</evidence>